<gene>
    <name evidence="1" type="ORF">YA0853_09405</name>
</gene>
<dbReference type="PANTHER" id="PTHR47197">
    <property type="entry name" value="PROTEIN NIRF"/>
    <property type="match status" value="1"/>
</dbReference>
<dbReference type="EMBL" id="JAEILH010000013">
    <property type="protein sequence ID" value="MBI6623893.1"/>
    <property type="molecule type" value="Genomic_DNA"/>
</dbReference>
<accession>A0A8I1E2S3</accession>
<dbReference type="RefSeq" id="WP_169903306.1">
    <property type="nucleotide sequence ID" value="NZ_JAAQXE010000010.1"/>
</dbReference>
<dbReference type="AlphaFoldDB" id="A0A8I1E2S3"/>
<dbReference type="SUPFAM" id="SSF51004">
    <property type="entry name" value="C-terminal (heme d1) domain of cytochrome cd1-nitrite reductase"/>
    <property type="match status" value="1"/>
</dbReference>
<proteinExistence type="predicted"/>
<reference evidence="1" key="1">
    <citation type="submission" date="2020-12" db="EMBL/GenBank/DDBJ databases">
        <title>Comparative genomic insights into the epidemiology and virulence of plant pathogenic Pseudomonads from Turkey.</title>
        <authorList>
            <person name="Dillon M."/>
            <person name="Ruiz-Bedoya T."/>
            <person name="Bendalovic-Torma C."/>
            <person name="Guttman K.M."/>
            <person name="Kwak H."/>
            <person name="Middleton M.A."/>
            <person name="Wang P.W."/>
            <person name="Horuz S."/>
            <person name="Aysan Y."/>
            <person name="Guttman D.S."/>
        </authorList>
    </citation>
    <scope>NUCLEOTIDE SEQUENCE</scope>
    <source>
        <strain evidence="1">S5_IA_3a</strain>
    </source>
</reference>
<evidence type="ECO:0000313" key="2">
    <source>
        <dbReference type="Proteomes" id="UP000645865"/>
    </source>
</evidence>
<sequence length="1134" mass="121617">MTPVPTARPSVRQLAPNIPGLTTPVAGFSGGVYKLLLENHGSPGLICILRTYAGQVEGDLIQLFCGDLLVPIDHHNVSKEEARDAKSISLHISMARLDEGAVGPVFFRVTHPDQRAEETQRLTLKIDTVAPTGNDLIQQPPWVNEQLPRPQPAHFLIDSAAAQRGVAVRIPFYPSDLTRPSTTHRAVRDRIRLIIGGQIIEHSVTENEASGTLPISIMVYYGTWLQIGSGYQTCAYDVIDEVGNHAPGRSPTQLIEVRLNPNERLLDPAHVVEAPTGTLDADALLGKDATLRFAVAGKGWALGDEARLTLRGRALDGGDVDKAYTVSITSTTPTFTDVPWPNADVRALIGAMIELSYERVRAGQANVPSENAFVRVTGTPEQTALAAPQVPAASGGVLPPLTDPVIVTITSYTGQKPFDCVTLVLEGTNVYGHRFYREYVAVAGEDSIVFELPNSADGDIRQLDGGELMLYYFINHIGQRPPSDILSLRIGDPLDALAQPEVLQAPAPGFTFDPDVSLGNADVRVPANAAFVVDATVTLYCEGSAVGGSAPPDAFLITPPWVGQELAFVIQRQFILANLNGSARIYYRVEKPGQRTRYSKALVITVGSRLQLPVPLVLESTVTGLNSARLNPQHVLNPPICTLRVSYTPMLASDDIQPSFVGTHGQGTPTIAARPGDPAKGYVDFILSNKVISANLGRKAVLSYIVTRAGADTASQLLTLTIDPFQEQMLDLVTVPQASNGIVRANMLNSVLMLAWPFISVGQAIWVDLKGAANLALLDGVPLTAAQFSAGRVEVTIPADYLRSLPTQSTLTIEVRVSLNGSANKTSAIRLRTAHYRITNTVGVFATITVGRAPNAMVLSPNGELLYVACAFGDTSIWIIDTLRNRVIHHFAVPGTPLHIAINPTAPRLYVTDNSVAVNTPIRVYNTQDYTLIDTITGFTTVAGITLNANGSRLYVADTGASELVVINTTNHQRLSSIPVREPIDVVISPDNNRAHVATFFDWSILNLHTNTLIDSVDTPSAPSAIAHNPRGAEVYIVSRTGGSVTIGNTVNHGIPQRLTGLSGPLHIAFERGRDRAYVSQTDGDLLGIIDTRSRQLIGTYAGFNKPRAVVVAPDGSHGYVANIGGDSVSLVVL</sequence>
<comment type="caution">
    <text evidence="1">The sequence shown here is derived from an EMBL/GenBank/DDBJ whole genome shotgun (WGS) entry which is preliminary data.</text>
</comment>
<dbReference type="PANTHER" id="PTHR47197:SF3">
    <property type="entry name" value="DIHYDRO-HEME D1 DEHYDROGENASE"/>
    <property type="match status" value="1"/>
</dbReference>
<evidence type="ECO:0000313" key="1">
    <source>
        <dbReference type="EMBL" id="MBI6623893.1"/>
    </source>
</evidence>
<dbReference type="InterPro" id="IPR015943">
    <property type="entry name" value="WD40/YVTN_repeat-like_dom_sf"/>
</dbReference>
<dbReference type="Gene3D" id="2.130.10.10">
    <property type="entry name" value="YVTN repeat-like/Quinoprotein amine dehydrogenase"/>
    <property type="match status" value="2"/>
</dbReference>
<organism evidence="1 2">
    <name type="scientific">Pseudomonas rhodesiae</name>
    <dbReference type="NCBI Taxonomy" id="76760"/>
    <lineage>
        <taxon>Bacteria</taxon>
        <taxon>Pseudomonadati</taxon>
        <taxon>Pseudomonadota</taxon>
        <taxon>Gammaproteobacteria</taxon>
        <taxon>Pseudomonadales</taxon>
        <taxon>Pseudomonadaceae</taxon>
        <taxon>Pseudomonas</taxon>
    </lineage>
</organism>
<dbReference type="InterPro" id="IPR051200">
    <property type="entry name" value="Host-pathogen_enzymatic-act"/>
</dbReference>
<name>A0A8I1E2S3_9PSED</name>
<dbReference type="Proteomes" id="UP000645865">
    <property type="component" value="Unassembled WGS sequence"/>
</dbReference>
<dbReference type="InterPro" id="IPR011048">
    <property type="entry name" value="Haem_d1_sf"/>
</dbReference>
<protein>
    <submittedName>
        <fullName evidence="1">YncE family protein</fullName>
    </submittedName>
</protein>